<gene>
    <name evidence="2" type="ORF">OLEAN_C16000</name>
</gene>
<keyword evidence="1" id="KW-0175">Coiled coil</keyword>
<accession>R4YLR7</accession>
<feature type="coiled-coil region" evidence="1">
    <location>
        <begin position="121"/>
        <end position="148"/>
    </location>
</feature>
<protein>
    <submittedName>
        <fullName evidence="2">Uncharacterized protein</fullName>
    </submittedName>
</protein>
<name>R4YLR7_OLEAN</name>
<evidence type="ECO:0000256" key="1">
    <source>
        <dbReference type="SAM" id="Coils"/>
    </source>
</evidence>
<reference evidence="2 3" key="1">
    <citation type="journal article" date="2013" name="Nat. Commun.">
        <title>Genome sequence and functional genomic analysis of the oil-degrading bacterium Oleispira antarctica.</title>
        <authorList>
            <person name="Kube M."/>
            <person name="Chernikova T.N."/>
            <person name="Al-Ramahi Y."/>
            <person name="Beloqui A."/>
            <person name="Lopez-Cortez N."/>
            <person name="Guazzaroni M.E."/>
            <person name="Heipieper H.J."/>
            <person name="Klages S."/>
            <person name="Kotsyurbenko O.R."/>
            <person name="Langer I."/>
            <person name="Nechitaylo T.Y."/>
            <person name="Lunsdorf H."/>
            <person name="Fernandez M."/>
            <person name="Juarez S."/>
            <person name="Ciordia S."/>
            <person name="Singer A."/>
            <person name="Kagan O."/>
            <person name="Egorova O."/>
            <person name="Petit P.A."/>
            <person name="Stogios P."/>
            <person name="Kim Y."/>
            <person name="Tchigvintsev A."/>
            <person name="Flick R."/>
            <person name="Denaro R."/>
            <person name="Genovese M."/>
            <person name="Albar J.P."/>
            <person name="Reva O.N."/>
            <person name="Martinez-Gomariz M."/>
            <person name="Tran H."/>
            <person name="Ferrer M."/>
            <person name="Savchenko A."/>
            <person name="Yakunin A.F."/>
            <person name="Yakimov M.M."/>
            <person name="Golyshina O.V."/>
            <person name="Reinhardt R."/>
            <person name="Golyshin P.N."/>
        </authorList>
    </citation>
    <scope>NUCLEOTIDE SEQUENCE [LARGE SCALE GENOMIC DNA]</scope>
</reference>
<evidence type="ECO:0000313" key="2">
    <source>
        <dbReference type="EMBL" id="CCK75776.1"/>
    </source>
</evidence>
<dbReference type="AlphaFoldDB" id="R4YLR7"/>
<dbReference type="HOGENOM" id="CLU_1592909_0_0_6"/>
<organism evidence="2 3">
    <name type="scientific">Oleispira antarctica RB-8</name>
    <dbReference type="NCBI Taxonomy" id="698738"/>
    <lineage>
        <taxon>Bacteria</taxon>
        <taxon>Pseudomonadati</taxon>
        <taxon>Pseudomonadota</taxon>
        <taxon>Gammaproteobacteria</taxon>
        <taxon>Oceanospirillales</taxon>
        <taxon>Oceanospirillaceae</taxon>
        <taxon>Oleispira</taxon>
    </lineage>
</organism>
<dbReference type="STRING" id="698738.OLEAN_C16000"/>
<evidence type="ECO:0000313" key="3">
    <source>
        <dbReference type="Proteomes" id="UP000032749"/>
    </source>
</evidence>
<proteinExistence type="predicted"/>
<dbReference type="EMBL" id="FO203512">
    <property type="protein sequence ID" value="CCK75776.1"/>
    <property type="molecule type" value="Genomic_DNA"/>
</dbReference>
<dbReference type="OrthoDB" id="6198761at2"/>
<dbReference type="Proteomes" id="UP000032749">
    <property type="component" value="Chromosome"/>
</dbReference>
<sequence>MDPIITLIVIAIIAVAAYSLIKHYSKEKTKDAVVEVAKPSPTQDLLALNLVIRKAAIGTTLTVRCESIIDKLIILFPKIEKHECASGEFAWTVNRIASEYLPNKCIMPFIKLDTSARDGALDEFVNNIQTLEQELLDIEALLSKHDKKEFDNKSLFLKAKFNAEGKA</sequence>
<dbReference type="KEGG" id="oai:OLEAN_C16000"/>
<keyword evidence="3" id="KW-1185">Reference proteome</keyword>